<name>A0A2N3HMB3_9FLAO</name>
<dbReference type="EMBL" id="PJEO01000015">
    <property type="protein sequence ID" value="PKQ46096.1"/>
    <property type="molecule type" value="Genomic_DNA"/>
</dbReference>
<accession>A0A2N3HMB3</accession>
<keyword evidence="2" id="KW-1185">Reference proteome</keyword>
<dbReference type="Proteomes" id="UP000233435">
    <property type="component" value="Unassembled WGS sequence"/>
</dbReference>
<proteinExistence type="predicted"/>
<sequence>MKNYSNQSQLLDAKITALENKQKIKTRELKGQLDLTYKELRPSRLLNRVLNDIKEEPQLKGNILESALSLVGGYLSKKILVGKTNSIFTNLFGYGVQYLATKIISKKIKH</sequence>
<gene>
    <name evidence="1" type="ORF">CSW08_04965</name>
</gene>
<comment type="caution">
    <text evidence="1">The sequence shown here is derived from an EMBL/GenBank/DDBJ whole genome shotgun (WGS) entry which is preliminary data.</text>
</comment>
<dbReference type="AlphaFoldDB" id="A0A2N3HMB3"/>
<dbReference type="OrthoDB" id="1443487at2"/>
<organism evidence="1 2">
    <name type="scientific">Confluentibacter flavum</name>
    <dbReference type="NCBI Taxonomy" id="1909700"/>
    <lineage>
        <taxon>Bacteria</taxon>
        <taxon>Pseudomonadati</taxon>
        <taxon>Bacteroidota</taxon>
        <taxon>Flavobacteriia</taxon>
        <taxon>Flavobacteriales</taxon>
        <taxon>Flavobacteriaceae</taxon>
        <taxon>Confluentibacter</taxon>
    </lineage>
</organism>
<evidence type="ECO:0000313" key="2">
    <source>
        <dbReference type="Proteomes" id="UP000233435"/>
    </source>
</evidence>
<evidence type="ECO:0000313" key="1">
    <source>
        <dbReference type="EMBL" id="PKQ46096.1"/>
    </source>
</evidence>
<reference evidence="1 2" key="1">
    <citation type="submission" date="2017-12" db="EMBL/GenBank/DDBJ databases">
        <title>Confluentibacter flavum sp. nov., isolated from the saline lake.</title>
        <authorList>
            <person name="Yu L."/>
        </authorList>
    </citation>
    <scope>NUCLEOTIDE SEQUENCE [LARGE SCALE GENOMIC DNA]</scope>
    <source>
        <strain evidence="1 2">3B</strain>
    </source>
</reference>
<protein>
    <submittedName>
        <fullName evidence="1">Uncharacterized protein</fullName>
    </submittedName>
</protein>
<dbReference type="RefSeq" id="WP_106658807.1">
    <property type="nucleotide sequence ID" value="NZ_PJEO01000015.1"/>
</dbReference>